<organism evidence="2 3">
    <name type="scientific">Chaetomium fimeti</name>
    <dbReference type="NCBI Taxonomy" id="1854472"/>
    <lineage>
        <taxon>Eukaryota</taxon>
        <taxon>Fungi</taxon>
        <taxon>Dikarya</taxon>
        <taxon>Ascomycota</taxon>
        <taxon>Pezizomycotina</taxon>
        <taxon>Sordariomycetes</taxon>
        <taxon>Sordariomycetidae</taxon>
        <taxon>Sordariales</taxon>
        <taxon>Chaetomiaceae</taxon>
        <taxon>Chaetomium</taxon>
    </lineage>
</organism>
<dbReference type="AlphaFoldDB" id="A0AAE0HQW9"/>
<protein>
    <submittedName>
        <fullName evidence="2">Uncharacterized protein</fullName>
    </submittedName>
</protein>
<dbReference type="EMBL" id="JAUEPN010000001">
    <property type="protein sequence ID" value="KAK3300984.1"/>
    <property type="molecule type" value="Genomic_DNA"/>
</dbReference>
<name>A0AAE0HQW9_9PEZI</name>
<keyword evidence="3" id="KW-1185">Reference proteome</keyword>
<accession>A0AAE0HQW9</accession>
<proteinExistence type="predicted"/>
<dbReference type="RefSeq" id="XP_062664498.1">
    <property type="nucleotide sequence ID" value="XM_062800029.1"/>
</dbReference>
<dbReference type="Proteomes" id="UP001278766">
    <property type="component" value="Unassembled WGS sequence"/>
</dbReference>
<gene>
    <name evidence="2" type="ORF">B0H64DRAFT_28524</name>
</gene>
<evidence type="ECO:0000313" key="2">
    <source>
        <dbReference type="EMBL" id="KAK3300984.1"/>
    </source>
</evidence>
<reference evidence="2" key="1">
    <citation type="journal article" date="2023" name="Mol. Phylogenet. Evol.">
        <title>Genome-scale phylogeny and comparative genomics of the fungal order Sordariales.</title>
        <authorList>
            <person name="Hensen N."/>
            <person name="Bonometti L."/>
            <person name="Westerberg I."/>
            <person name="Brannstrom I.O."/>
            <person name="Guillou S."/>
            <person name="Cros-Aarteil S."/>
            <person name="Calhoun S."/>
            <person name="Haridas S."/>
            <person name="Kuo A."/>
            <person name="Mondo S."/>
            <person name="Pangilinan J."/>
            <person name="Riley R."/>
            <person name="LaButti K."/>
            <person name="Andreopoulos B."/>
            <person name="Lipzen A."/>
            <person name="Chen C."/>
            <person name="Yan M."/>
            <person name="Daum C."/>
            <person name="Ng V."/>
            <person name="Clum A."/>
            <person name="Steindorff A."/>
            <person name="Ohm R.A."/>
            <person name="Martin F."/>
            <person name="Silar P."/>
            <person name="Natvig D.O."/>
            <person name="Lalanne C."/>
            <person name="Gautier V."/>
            <person name="Ament-Velasquez S.L."/>
            <person name="Kruys A."/>
            <person name="Hutchinson M.I."/>
            <person name="Powell A.J."/>
            <person name="Barry K."/>
            <person name="Miller A.N."/>
            <person name="Grigoriev I.V."/>
            <person name="Debuchy R."/>
            <person name="Gladieux P."/>
            <person name="Hiltunen Thoren M."/>
            <person name="Johannesson H."/>
        </authorList>
    </citation>
    <scope>NUCLEOTIDE SEQUENCE</scope>
    <source>
        <strain evidence="2">CBS 168.71</strain>
    </source>
</reference>
<reference evidence="2" key="2">
    <citation type="submission" date="2023-06" db="EMBL/GenBank/DDBJ databases">
        <authorList>
            <consortium name="Lawrence Berkeley National Laboratory"/>
            <person name="Haridas S."/>
            <person name="Hensen N."/>
            <person name="Bonometti L."/>
            <person name="Westerberg I."/>
            <person name="Brannstrom I.O."/>
            <person name="Guillou S."/>
            <person name="Cros-Aarteil S."/>
            <person name="Calhoun S."/>
            <person name="Kuo A."/>
            <person name="Mondo S."/>
            <person name="Pangilinan J."/>
            <person name="Riley R."/>
            <person name="Labutti K."/>
            <person name="Andreopoulos B."/>
            <person name="Lipzen A."/>
            <person name="Chen C."/>
            <person name="Yanf M."/>
            <person name="Daum C."/>
            <person name="Ng V."/>
            <person name="Clum A."/>
            <person name="Steindorff A."/>
            <person name="Ohm R."/>
            <person name="Martin F."/>
            <person name="Silar P."/>
            <person name="Natvig D."/>
            <person name="Lalanne C."/>
            <person name="Gautier V."/>
            <person name="Ament-Velasquez S.L."/>
            <person name="Kruys A."/>
            <person name="Hutchinson M.I."/>
            <person name="Powell A.J."/>
            <person name="Barry K."/>
            <person name="Miller A.N."/>
            <person name="Grigoriev I.V."/>
            <person name="Debuchy R."/>
            <person name="Gladieux P."/>
            <person name="Thoren M.H."/>
            <person name="Johannesson H."/>
        </authorList>
    </citation>
    <scope>NUCLEOTIDE SEQUENCE</scope>
    <source>
        <strain evidence="2">CBS 168.71</strain>
    </source>
</reference>
<feature type="region of interest" description="Disordered" evidence="1">
    <location>
        <begin position="35"/>
        <end position="57"/>
    </location>
</feature>
<dbReference type="GeneID" id="87836977"/>
<evidence type="ECO:0000313" key="3">
    <source>
        <dbReference type="Proteomes" id="UP001278766"/>
    </source>
</evidence>
<evidence type="ECO:0000256" key="1">
    <source>
        <dbReference type="SAM" id="MobiDB-lite"/>
    </source>
</evidence>
<sequence length="201" mass="22597">MAMMTCRKSREKVVLVVEVDRQDLAMLVSWSWNPPTRSREKNPHGPRTCSLSPPNSRTRLPLTNLPSAISKWLQSAPALILFPFFNSDDDVPDLRLAILGTRKRAYRGVAPRTRGSVQGTEADLHYIASHLLQPPQRTTCFWTSRQPVRRCSHVSTIPMVQLLHDYHPLSKRCHPCPAMASTTSALSFLMLVCAVANFPDP</sequence>
<comment type="caution">
    <text evidence="2">The sequence shown here is derived from an EMBL/GenBank/DDBJ whole genome shotgun (WGS) entry which is preliminary data.</text>
</comment>